<dbReference type="AlphaFoldDB" id="A0A670HZ96"/>
<proteinExistence type="predicted"/>
<feature type="compositionally biased region" description="Basic and acidic residues" evidence="1">
    <location>
        <begin position="813"/>
        <end position="822"/>
    </location>
</feature>
<sequence length="883" mass="94177">MPLGRFVGAVNGIRHSKETERDGMRRRLRGRHSYPPPRTTFPSIPRHGGAGPGWGRAEAAKAEATEPARPCRAPDLGSTMQPDTERTRIRPKKPDKALYVPRALREMAGSKTSTSLATRHRSQGSLSCSSGKEITKGCEGKPSPRAGRGLFHEDRDGVDASREPRGTSSQGGSYSNAFCTRPKARKESQQKAESHRLPTSSSFLATTPSALPSRHAESCTALSHTNLLWRMAELQLQPRRNEVDCSWEEQNVSPSAEQDAFSLQRTPHTGVSKQAGTLLTDQVGLSEGSVQTSSSERLSDEGEVGDGGLLASRESTVAPASQGDSEPAGVSEGNVSGSLAEGVPGGLGAYEACLSACASEGVSDPTDAGKGNTLACPETVEPGGREGTDKSNSNQTEMSDSSMLDYTANTVPDQTEPKEGSGIKDANGSVAPQAEANEQSTLEHGEENESSVPSHAVEHMSDQIGVSFDNVSGNRDESPLIEAGGSGVAAGCNCSDSDYGTRDCHPNCDLEDEVGQGCGREHEEGGSISHHTCRCKGDVSGAEAAPATGEATLGMGEQSAEGREAAGQSLGCASKKAACSGESVMEGARALSGDASVQKPSHGDVGMRWWHPSEAKAGEEAGWSEEPAGTSIDPATGNEDDSVADESWDALFNDDGDCLDPHLLAGLSPHRPHPAGLQEPRFDYYNYTPADLDLSDSELPHVIEIYDFPAEFRTEDLLRVFCIYQKKGFDIKWVDDTHALGIFSSPITARDALSTKHLMVKTRPLSQATRAAKTKARAFSEFLQPAKERPETSAALARRLVTGALGVRSNQSKAEREAERRQLQAARAQVRRSPSEHGMALPVEAGQGAGTVRLRWEEGHGGMKQERKRLEMKQREDAWEGCE</sequence>
<dbReference type="GeneTree" id="ENSGT00530000063711"/>
<dbReference type="Gene3D" id="3.30.70.330">
    <property type="match status" value="1"/>
</dbReference>
<dbReference type="Ensembl" id="ENSPMRT00000004829.1">
    <property type="protein sequence ID" value="ENSPMRP00000004530.1"/>
    <property type="gene ID" value="ENSPMRG00000003100.1"/>
</dbReference>
<feature type="compositionally biased region" description="Basic and acidic residues" evidence="1">
    <location>
        <begin position="150"/>
        <end position="165"/>
    </location>
</feature>
<accession>A0A670HZ96</accession>
<evidence type="ECO:0000256" key="1">
    <source>
        <dbReference type="SAM" id="MobiDB-lite"/>
    </source>
</evidence>
<reference evidence="2" key="3">
    <citation type="submission" date="2025-09" db="UniProtKB">
        <authorList>
            <consortium name="Ensembl"/>
        </authorList>
    </citation>
    <scope>IDENTIFICATION</scope>
</reference>
<organism evidence="2 3">
    <name type="scientific">Podarcis muralis</name>
    <name type="common">Wall lizard</name>
    <name type="synonym">Lacerta muralis</name>
    <dbReference type="NCBI Taxonomy" id="64176"/>
    <lineage>
        <taxon>Eukaryota</taxon>
        <taxon>Metazoa</taxon>
        <taxon>Chordata</taxon>
        <taxon>Craniata</taxon>
        <taxon>Vertebrata</taxon>
        <taxon>Euteleostomi</taxon>
        <taxon>Lepidosauria</taxon>
        <taxon>Squamata</taxon>
        <taxon>Bifurcata</taxon>
        <taxon>Unidentata</taxon>
        <taxon>Episquamata</taxon>
        <taxon>Laterata</taxon>
        <taxon>Lacertibaenia</taxon>
        <taxon>Lacertidae</taxon>
        <taxon>Podarcis</taxon>
    </lineage>
</organism>
<dbReference type="Proteomes" id="UP000472272">
    <property type="component" value="Chromosome 5"/>
</dbReference>
<name>A0A670HZ96_PODMU</name>
<feature type="compositionally biased region" description="Polar residues" evidence="1">
    <location>
        <begin position="197"/>
        <end position="207"/>
    </location>
</feature>
<feature type="compositionally biased region" description="Basic and acidic residues" evidence="1">
    <location>
        <begin position="185"/>
        <end position="196"/>
    </location>
</feature>
<protein>
    <submittedName>
        <fullName evidence="2">R3H domain and coiled-coil containing 1 like</fullName>
    </submittedName>
</protein>
<feature type="region of interest" description="Disordered" evidence="1">
    <location>
        <begin position="107"/>
        <end position="207"/>
    </location>
</feature>
<feature type="compositionally biased region" description="Polar residues" evidence="1">
    <location>
        <begin position="110"/>
        <end position="132"/>
    </location>
</feature>
<evidence type="ECO:0000313" key="2">
    <source>
        <dbReference type="Ensembl" id="ENSPMRP00000004530.1"/>
    </source>
</evidence>
<evidence type="ECO:0000313" key="3">
    <source>
        <dbReference type="Proteomes" id="UP000472272"/>
    </source>
</evidence>
<reference evidence="2" key="2">
    <citation type="submission" date="2025-08" db="UniProtKB">
        <authorList>
            <consortium name="Ensembl"/>
        </authorList>
    </citation>
    <scope>IDENTIFICATION</scope>
</reference>
<feature type="compositionally biased region" description="Basic and acidic residues" evidence="1">
    <location>
        <begin position="83"/>
        <end position="93"/>
    </location>
</feature>
<dbReference type="PANTHER" id="PTHR21678">
    <property type="entry name" value="GROWTH INHIBITION AND DIFFERENTIATION RELATED PROTEIN 88"/>
    <property type="match status" value="1"/>
</dbReference>
<reference evidence="2 3" key="1">
    <citation type="journal article" date="2019" name="Proc. Natl. Acad. Sci. U.S.A.">
        <title>Regulatory changes in pterin and carotenoid genes underlie balanced color polymorphisms in the wall lizard.</title>
        <authorList>
            <person name="Andrade P."/>
            <person name="Pinho C."/>
            <person name="Perez I de Lanuza G."/>
            <person name="Afonso S."/>
            <person name="Brejcha J."/>
            <person name="Rubin C.J."/>
            <person name="Wallerman O."/>
            <person name="Pereira P."/>
            <person name="Sabatino S.J."/>
            <person name="Bellati A."/>
            <person name="Pellitteri-Rosa D."/>
            <person name="Bosakova Z."/>
            <person name="Bunikis I."/>
            <person name="Carretero M.A."/>
            <person name="Feiner N."/>
            <person name="Marsik P."/>
            <person name="Pauperio F."/>
            <person name="Salvi D."/>
            <person name="Soler L."/>
            <person name="While G.M."/>
            <person name="Uller T."/>
            <person name="Font E."/>
            <person name="Andersson L."/>
            <person name="Carneiro M."/>
        </authorList>
    </citation>
    <scope>NUCLEOTIDE SEQUENCE</scope>
</reference>
<feature type="region of interest" description="Disordered" evidence="1">
    <location>
        <begin position="807"/>
        <end position="846"/>
    </location>
</feature>
<feature type="compositionally biased region" description="Low complexity" evidence="1">
    <location>
        <begin position="823"/>
        <end position="832"/>
    </location>
</feature>
<dbReference type="PANTHER" id="PTHR21678:SF7">
    <property type="entry name" value="COILED-COIL DOMAIN-CONTAINING PROTEIN R3HCC1L"/>
    <property type="match status" value="1"/>
</dbReference>
<feature type="region of interest" description="Disordered" evidence="1">
    <location>
        <begin position="615"/>
        <end position="642"/>
    </location>
</feature>
<dbReference type="InterPro" id="IPR012677">
    <property type="entry name" value="Nucleotide-bd_a/b_plait_sf"/>
</dbReference>
<dbReference type="InterPro" id="IPR039884">
    <property type="entry name" value="R3HC1/R3HCL"/>
</dbReference>
<feature type="region of interest" description="Disordered" evidence="1">
    <location>
        <begin position="1"/>
        <end position="93"/>
    </location>
</feature>
<gene>
    <name evidence="2" type="primary">R3HCC1L</name>
</gene>
<keyword evidence="3" id="KW-1185">Reference proteome</keyword>
<feature type="compositionally biased region" description="Polar residues" evidence="1">
    <location>
        <begin position="166"/>
        <end position="178"/>
    </location>
</feature>
<feature type="compositionally biased region" description="Polar residues" evidence="1">
    <location>
        <begin position="313"/>
        <end position="324"/>
    </location>
</feature>
<feature type="region of interest" description="Disordered" evidence="1">
    <location>
        <begin position="282"/>
        <end position="337"/>
    </location>
</feature>
<dbReference type="OMA" id="QACDSEH"/>
<feature type="compositionally biased region" description="Basic and acidic residues" evidence="1">
    <location>
        <begin position="15"/>
        <end position="25"/>
    </location>
</feature>
<feature type="region of interest" description="Disordered" evidence="1">
    <location>
        <begin position="361"/>
        <end position="455"/>
    </location>
</feature>
<feature type="compositionally biased region" description="Polar residues" evidence="1">
    <location>
        <begin position="390"/>
        <end position="413"/>
    </location>
</feature>
<feature type="region of interest" description="Disordered" evidence="1">
    <location>
        <begin position="858"/>
        <end position="883"/>
    </location>
</feature>